<evidence type="ECO:0000256" key="6">
    <source>
        <dbReference type="SAM" id="Phobius"/>
    </source>
</evidence>
<evidence type="ECO:0000256" key="3">
    <source>
        <dbReference type="ARBA" id="ARBA00023295"/>
    </source>
</evidence>
<feature type="compositionally biased region" description="Polar residues" evidence="5">
    <location>
        <begin position="10"/>
        <end position="25"/>
    </location>
</feature>
<dbReference type="RefSeq" id="XP_056058289.1">
    <property type="nucleotide sequence ID" value="XM_056202766.1"/>
</dbReference>
<dbReference type="GeneID" id="80892267"/>
<proteinExistence type="inferred from homology"/>
<dbReference type="InterPro" id="IPR017853">
    <property type="entry name" value="GH"/>
</dbReference>
<dbReference type="GO" id="GO:0004553">
    <property type="term" value="F:hydrolase activity, hydrolyzing O-glycosyl compounds"/>
    <property type="evidence" value="ECO:0007669"/>
    <property type="project" value="InterPro"/>
</dbReference>
<dbReference type="Proteomes" id="UP001144673">
    <property type="component" value="Chromosome 1"/>
</dbReference>
<keyword evidence="6" id="KW-1133">Transmembrane helix</keyword>
<dbReference type="PANTHER" id="PTHR31263:SF0">
    <property type="entry name" value="CELLULASE FAMILY PROTEIN (AFU_ORTHOLOGUE AFUA_5G14560)"/>
    <property type="match status" value="1"/>
</dbReference>
<sequence length="503" mass="56658">MAGKRWSRANRGSSPQQTTQISFSPIASPVDRPSFAAEESARLLVPSEPQAFDQDITSSPYSHRENVTWDSRTLLPRWKRIRALRKPRRRTWCGMLLLLLLAVVAIGALYAWRRETYLNAPWKPDDETTKFSQAPLPLPLNQTSILQRQLPLRTRGRHIVDAAGDRFKLLSVNWYGASDSLFVPGGLETRHRGDIARTIRRLGFNSVRLPYADELVLTNPVIAPHLVLANPDLAGLHALDVFAAVVAALTNAGLAVIVNNHITTATWCCGANPCDAGWANDHLGGLCAVRQTEESWIRNWEAVMDRFRDNPLVIGVDLRNEVRGLWGTMPWAKWAAAAERCGDRLLAMNPRWLVVVEGTESANDLSGAAARPVRLSVPHRLVYSAHVYAWSGWGSWGGRFAQRGYGSFVQTMRRSWLYLLEQDVAPVWVGELGSGRHPSVGGARYWRNLWRLLKEVDADFGYWALNPVKQYESTVETYALVEGDWETPVLDYRMKDMVELMRQ</sequence>
<gene>
    <name evidence="8" type="ORF">LMH87_005108</name>
</gene>
<evidence type="ECO:0000256" key="2">
    <source>
        <dbReference type="ARBA" id="ARBA00022801"/>
    </source>
</evidence>
<keyword evidence="3 4" id="KW-0326">Glycosidase</keyword>
<dbReference type="EMBL" id="JAJHUN010000001">
    <property type="protein sequence ID" value="KAJ4163374.1"/>
    <property type="molecule type" value="Genomic_DNA"/>
</dbReference>
<feature type="region of interest" description="Disordered" evidence="5">
    <location>
        <begin position="1"/>
        <end position="33"/>
    </location>
</feature>
<evidence type="ECO:0000313" key="9">
    <source>
        <dbReference type="Proteomes" id="UP001144673"/>
    </source>
</evidence>
<keyword evidence="2 4" id="KW-0378">Hydrolase</keyword>
<dbReference type="GO" id="GO:0000272">
    <property type="term" value="P:polysaccharide catabolic process"/>
    <property type="evidence" value="ECO:0007669"/>
    <property type="project" value="InterPro"/>
</dbReference>
<dbReference type="InterPro" id="IPR001547">
    <property type="entry name" value="Glyco_hydro_5"/>
</dbReference>
<evidence type="ECO:0000256" key="5">
    <source>
        <dbReference type="SAM" id="MobiDB-lite"/>
    </source>
</evidence>
<comment type="similarity">
    <text evidence="1 4">Belongs to the glycosyl hydrolase 5 (cellulase A) family.</text>
</comment>
<evidence type="ECO:0000313" key="8">
    <source>
        <dbReference type="EMBL" id="KAJ4163374.1"/>
    </source>
</evidence>
<dbReference type="SUPFAM" id="SSF51445">
    <property type="entry name" value="(Trans)glycosidases"/>
    <property type="match status" value="1"/>
</dbReference>
<dbReference type="PANTHER" id="PTHR31263">
    <property type="entry name" value="CELLULASE FAMILY PROTEIN (AFU_ORTHOLOGUE AFUA_5G14560)"/>
    <property type="match status" value="1"/>
</dbReference>
<dbReference type="KEGG" id="amus:LMH87_005108"/>
<dbReference type="Pfam" id="PF00150">
    <property type="entry name" value="Cellulase"/>
    <property type="match status" value="1"/>
</dbReference>
<comment type="caution">
    <text evidence="8">The sequence shown here is derived from an EMBL/GenBank/DDBJ whole genome shotgun (WGS) entry which is preliminary data.</text>
</comment>
<keyword evidence="9" id="KW-1185">Reference proteome</keyword>
<dbReference type="Gene3D" id="3.20.20.80">
    <property type="entry name" value="Glycosidases"/>
    <property type="match status" value="1"/>
</dbReference>
<feature type="transmembrane region" description="Helical" evidence="6">
    <location>
        <begin position="92"/>
        <end position="112"/>
    </location>
</feature>
<evidence type="ECO:0000259" key="7">
    <source>
        <dbReference type="Pfam" id="PF00150"/>
    </source>
</evidence>
<organism evidence="8 9">
    <name type="scientific">Akanthomyces muscarius</name>
    <name type="common">Entomopathogenic fungus</name>
    <name type="synonym">Lecanicillium muscarium</name>
    <dbReference type="NCBI Taxonomy" id="2231603"/>
    <lineage>
        <taxon>Eukaryota</taxon>
        <taxon>Fungi</taxon>
        <taxon>Dikarya</taxon>
        <taxon>Ascomycota</taxon>
        <taxon>Pezizomycotina</taxon>
        <taxon>Sordariomycetes</taxon>
        <taxon>Hypocreomycetidae</taxon>
        <taxon>Hypocreales</taxon>
        <taxon>Cordycipitaceae</taxon>
        <taxon>Akanthomyces</taxon>
    </lineage>
</organism>
<evidence type="ECO:0000256" key="4">
    <source>
        <dbReference type="RuleBase" id="RU361153"/>
    </source>
</evidence>
<evidence type="ECO:0000256" key="1">
    <source>
        <dbReference type="ARBA" id="ARBA00005641"/>
    </source>
</evidence>
<dbReference type="AlphaFoldDB" id="A0A9W8URS8"/>
<protein>
    <recommendedName>
        <fullName evidence="7">Glycoside hydrolase family 5 domain-containing protein</fullName>
    </recommendedName>
</protein>
<keyword evidence="6" id="KW-0472">Membrane</keyword>
<feature type="domain" description="Glycoside hydrolase family 5" evidence="7">
    <location>
        <begin position="191"/>
        <end position="467"/>
    </location>
</feature>
<name>A0A9W8URS8_AKAMU</name>
<accession>A0A9W8URS8</accession>
<reference evidence="8" key="1">
    <citation type="journal article" date="2023" name="Access Microbiol">
        <title>De-novo genome assembly for Akanthomyces muscarius, a biocontrol agent of insect agricultural pests.</title>
        <authorList>
            <person name="Erdos Z."/>
            <person name="Studholme D.J."/>
            <person name="Raymond B."/>
            <person name="Sharma M."/>
        </authorList>
    </citation>
    <scope>NUCLEOTIDE SEQUENCE</scope>
    <source>
        <strain evidence="8">Ve6</strain>
    </source>
</reference>
<keyword evidence="6" id="KW-0812">Transmembrane</keyword>